<gene>
    <name evidence="3" type="ORF">C7U54_11360</name>
    <name evidence="2" type="ORF">NE542_13765</name>
</gene>
<comment type="caution">
    <text evidence="3">The sequence shown here is derived from an EMBL/GenBank/DDBJ whole genome shotgun (WGS) entry which is preliminary data.</text>
</comment>
<evidence type="ECO:0000313" key="2">
    <source>
        <dbReference type="EMBL" id="MCQ5062884.1"/>
    </source>
</evidence>
<keyword evidence="4" id="KW-1185">Reference proteome</keyword>
<dbReference type="AlphaFoldDB" id="A0A2T3FVR9"/>
<dbReference type="EMBL" id="PYLQ01000019">
    <property type="protein sequence ID" value="PST39374.1"/>
    <property type="molecule type" value="Genomic_DNA"/>
</dbReference>
<dbReference type="EMBL" id="JANGBO010000021">
    <property type="protein sequence ID" value="MCQ5062884.1"/>
    <property type="molecule type" value="Genomic_DNA"/>
</dbReference>
<feature type="chain" id="PRO_5044580509" evidence="1">
    <location>
        <begin position="20"/>
        <end position="170"/>
    </location>
</feature>
<evidence type="ECO:0000256" key="1">
    <source>
        <dbReference type="SAM" id="SignalP"/>
    </source>
</evidence>
<proteinExistence type="predicted"/>
<dbReference type="Proteomes" id="UP001204814">
    <property type="component" value="Unassembled WGS sequence"/>
</dbReference>
<reference evidence="3 4" key="1">
    <citation type="journal article" date="2019" name="Int. J. Syst. Evol. Microbiol.">
        <title>Faecalibacillus intestinalis gen. nov., sp. nov. and Faecalibacillus faecis sp. nov., isolated from human faeces.</title>
        <authorList>
            <person name="Seo B."/>
            <person name="Jeon K."/>
            <person name="Baek I."/>
            <person name="Lee Y.M."/>
            <person name="Baek K."/>
            <person name="Ko G."/>
        </authorList>
    </citation>
    <scope>NUCLEOTIDE SEQUENCE [LARGE SCALE GENOMIC DNA]</scope>
    <source>
        <strain evidence="3 4">SNUG30099</strain>
    </source>
</reference>
<accession>A0A2T3FVR9</accession>
<protein>
    <submittedName>
        <fullName evidence="3">Uncharacterized protein</fullName>
    </submittedName>
</protein>
<dbReference type="Proteomes" id="UP000240974">
    <property type="component" value="Unassembled WGS sequence"/>
</dbReference>
<organism evidence="3 4">
    <name type="scientific">Faecalibacillus intestinalis</name>
    <dbReference type="NCBI Taxonomy" id="1982626"/>
    <lineage>
        <taxon>Bacteria</taxon>
        <taxon>Bacillati</taxon>
        <taxon>Bacillota</taxon>
        <taxon>Erysipelotrichia</taxon>
        <taxon>Erysipelotrichales</taxon>
        <taxon>Coprobacillaceae</taxon>
        <taxon>Faecalibacillus</taxon>
    </lineage>
</organism>
<feature type="signal peptide" evidence="1">
    <location>
        <begin position="1"/>
        <end position="19"/>
    </location>
</feature>
<sequence length="170" mass="18621">MKKIIVMLLSLMIMTSVGTMNVSALESVNNNIYYDEKGNYDNPETGEYFHWDNSNARSTAKSFSFKIRYSLKSGSFKLKGTNSKIRISNATFVYASGSKASCCSKHRFTVNLRRDGLSNNEATFYAPFTSAKTVSLGGGFSTSSSYLVEISNNDNLPSGIYLSGSGTVEN</sequence>
<evidence type="ECO:0000313" key="3">
    <source>
        <dbReference type="EMBL" id="PST39374.1"/>
    </source>
</evidence>
<dbReference type="RefSeq" id="WP_107030363.1">
    <property type="nucleotide sequence ID" value="NZ_JAJDKX010000023.1"/>
</dbReference>
<name>A0A2T3FVR9_9FIRM</name>
<reference evidence="2" key="2">
    <citation type="submission" date="2022-06" db="EMBL/GenBank/DDBJ databases">
        <title>Isolation of gut microbiota from human fecal samples.</title>
        <authorList>
            <person name="Pamer E.G."/>
            <person name="Barat B."/>
            <person name="Waligurski E."/>
            <person name="Medina S."/>
            <person name="Paddock L."/>
            <person name="Mostad J."/>
        </authorList>
    </citation>
    <scope>NUCLEOTIDE SEQUENCE</scope>
    <source>
        <strain evidence="2">DFI.6.24</strain>
    </source>
</reference>
<evidence type="ECO:0000313" key="4">
    <source>
        <dbReference type="Proteomes" id="UP000240974"/>
    </source>
</evidence>
<keyword evidence="1" id="KW-0732">Signal</keyword>